<dbReference type="InterPro" id="IPR036291">
    <property type="entry name" value="NAD(P)-bd_dom_sf"/>
</dbReference>
<evidence type="ECO:0000259" key="1">
    <source>
        <dbReference type="Pfam" id="PF01370"/>
    </source>
</evidence>
<dbReference type="InterPro" id="IPR050177">
    <property type="entry name" value="Lipid_A_modif_metabolic_enz"/>
</dbReference>
<dbReference type="PANTHER" id="PTHR43245:SF55">
    <property type="entry name" value="NAD(P)-BINDING DOMAIN-CONTAINING PROTEIN"/>
    <property type="match status" value="1"/>
</dbReference>
<dbReference type="Pfam" id="PF01370">
    <property type="entry name" value="Epimerase"/>
    <property type="match status" value="1"/>
</dbReference>
<dbReference type="AlphaFoldDB" id="A0A494Y0I7"/>
<dbReference type="PANTHER" id="PTHR43245">
    <property type="entry name" value="BIFUNCTIONAL POLYMYXIN RESISTANCE PROTEIN ARNA"/>
    <property type="match status" value="1"/>
</dbReference>
<evidence type="ECO:0000313" key="3">
    <source>
        <dbReference type="Proteomes" id="UP000270342"/>
    </source>
</evidence>
<accession>A0A494Y0I7</accession>
<dbReference type="RefSeq" id="WP_121087982.1">
    <property type="nucleotide sequence ID" value="NZ_RBZU01000007.1"/>
</dbReference>
<evidence type="ECO:0000313" key="2">
    <source>
        <dbReference type="EMBL" id="RKP53353.1"/>
    </source>
</evidence>
<sequence length="285" mass="31362">MARIVVTGGSGKLGRACVRDLLEHGYDVVNVDTVLPAQRVCPFVKADLEDLGQTLEVLSQIDDRFDGVDGVVHLAAIPAPGLQTNAVIFRTNAITTYNVFEAARRLKIRNVVWASSETLLGLPLDIPPQRIPIDEACDARPESAYSLSKLVGEEIAKQFARWDPELKILGLRFSNVMEPADYAAFPFDADPASRKWNLWGYIDARDGAQAIRRALEADVKGADHFIIANADTVMTRSNRELVAAFFPSVPFSEPSGPNDTLLSIDKARRVLGFAPQFSWRDPASR</sequence>
<dbReference type="Proteomes" id="UP000270342">
    <property type="component" value="Unassembled WGS sequence"/>
</dbReference>
<proteinExistence type="predicted"/>
<reference evidence="2 3" key="1">
    <citation type="submission" date="2018-10" db="EMBL/GenBank/DDBJ databases">
        <title>Robbsia sp. DHC34, isolated from soil.</title>
        <authorList>
            <person name="Gao Z.-H."/>
            <person name="Qiu L.-H."/>
        </authorList>
    </citation>
    <scope>NUCLEOTIDE SEQUENCE [LARGE SCALE GENOMIC DNA]</scope>
    <source>
        <strain evidence="2 3">DHC34</strain>
    </source>
</reference>
<keyword evidence="3" id="KW-1185">Reference proteome</keyword>
<name>A0A494Y0I7_9BURK</name>
<comment type="caution">
    <text evidence="2">The sequence shown here is derived from an EMBL/GenBank/DDBJ whole genome shotgun (WGS) entry which is preliminary data.</text>
</comment>
<dbReference type="SUPFAM" id="SSF51735">
    <property type="entry name" value="NAD(P)-binding Rossmann-fold domains"/>
    <property type="match status" value="1"/>
</dbReference>
<organism evidence="2 3">
    <name type="scientific">Pararobbsia silviterrae</name>
    <dbReference type="NCBI Taxonomy" id="1792498"/>
    <lineage>
        <taxon>Bacteria</taxon>
        <taxon>Pseudomonadati</taxon>
        <taxon>Pseudomonadota</taxon>
        <taxon>Betaproteobacteria</taxon>
        <taxon>Burkholderiales</taxon>
        <taxon>Burkholderiaceae</taxon>
        <taxon>Pararobbsia</taxon>
    </lineage>
</organism>
<gene>
    <name evidence="2" type="ORF">D7S86_16670</name>
</gene>
<dbReference type="EMBL" id="RBZU01000007">
    <property type="protein sequence ID" value="RKP53353.1"/>
    <property type="molecule type" value="Genomic_DNA"/>
</dbReference>
<dbReference type="OrthoDB" id="9801056at2"/>
<feature type="domain" description="NAD-dependent epimerase/dehydratase" evidence="1">
    <location>
        <begin position="4"/>
        <end position="184"/>
    </location>
</feature>
<dbReference type="InterPro" id="IPR001509">
    <property type="entry name" value="Epimerase_deHydtase"/>
</dbReference>
<protein>
    <submittedName>
        <fullName evidence="2">NAD(P)-dependent oxidoreductase</fullName>
    </submittedName>
</protein>
<dbReference type="Gene3D" id="3.40.50.720">
    <property type="entry name" value="NAD(P)-binding Rossmann-like Domain"/>
    <property type="match status" value="1"/>
</dbReference>